<feature type="coiled-coil region" evidence="1">
    <location>
        <begin position="132"/>
        <end position="164"/>
    </location>
</feature>
<sequence>MRSIKKTKNKHQQNLITLISTLNFMNTTFEQYTQRDILHYFNGNMKRNGQNLIKLKTLQSYLYKLEKEFKVTINYHRHLGINMGTEIYYALKYTKKECYRIINKHFRDKKKNRYKNRVNDYLEKTCVKNGSVEKWECSYNIYNNKKEEEKKDESKKSIEELQIKKYAKKCNFKSKAYLSILNSKMNKQNKILSLKKLKNSENFFTYLKNSNITKKIEVKSKLTFKQEQLSKILNNTKINLESEGYNIKQLEIQIQKVYEQYKNKPHFIIEQDKYDDLNKAISKLKKTFKHSKKKVENKEEIRSNIFSILFDQLRHKLDSKILIPIIKDYLNRQNKLNYMQIFSNHYYYELLDIVEKKQVDLKLRGFEININ</sequence>
<evidence type="ECO:0000313" key="3">
    <source>
        <dbReference type="Proteomes" id="UP001164544"/>
    </source>
</evidence>
<dbReference type="EMBL" id="CP114638">
    <property type="protein sequence ID" value="WAZ91435.1"/>
    <property type="molecule type" value="Genomic_DNA"/>
</dbReference>
<accession>A0AAQ2WX00</accession>
<organism evidence="2 3">
    <name type="scientific">Borrelia miyamotoi</name>
    <dbReference type="NCBI Taxonomy" id="47466"/>
    <lineage>
        <taxon>Bacteria</taxon>
        <taxon>Pseudomonadati</taxon>
        <taxon>Spirochaetota</taxon>
        <taxon>Spirochaetia</taxon>
        <taxon>Spirochaetales</taxon>
        <taxon>Borreliaceae</taxon>
        <taxon>Borrelia</taxon>
    </lineage>
</organism>
<dbReference type="AlphaFoldDB" id="A0AAQ2WX00"/>
<evidence type="ECO:0000256" key="1">
    <source>
        <dbReference type="SAM" id="Coils"/>
    </source>
</evidence>
<keyword evidence="1" id="KW-0175">Coiled coil</keyword>
<keyword evidence="2" id="KW-0614">Plasmid</keyword>
<gene>
    <name evidence="2" type="ORF">O5398_04705</name>
</gene>
<dbReference type="RefSeq" id="WP_209291666.1">
    <property type="nucleotide sequence ID" value="NZ_CP072480.1"/>
</dbReference>
<geneLocation type="plasmid" evidence="2 3">
    <name>p410-lp97</name>
</geneLocation>
<dbReference type="Proteomes" id="UP001164544">
    <property type="component" value="Plasmid p410-lp97"/>
</dbReference>
<reference evidence="2" key="1">
    <citation type="submission" date="2022-12" db="EMBL/GenBank/DDBJ databases">
        <title>B. miyamotoi WGS.</title>
        <authorList>
            <person name="Kuleshov K.V."/>
            <person name="Hoornstra D."/>
            <person name="Hovius J.W."/>
            <person name="Platonov A.E."/>
            <person name="Telford S.R. III."/>
        </authorList>
    </citation>
    <scope>NUCLEOTIDE SEQUENCE</scope>
    <source>
        <strain evidence="2">410</strain>
        <plasmid evidence="2">p410-lp97</plasmid>
    </source>
</reference>
<proteinExistence type="predicted"/>
<name>A0AAQ2WX00_9SPIR</name>
<protein>
    <submittedName>
        <fullName evidence="2">Plasmid maintenance protein</fullName>
    </submittedName>
</protein>
<evidence type="ECO:0000313" key="2">
    <source>
        <dbReference type="EMBL" id="WAZ91435.1"/>
    </source>
</evidence>
<dbReference type="Pfam" id="PF02414">
    <property type="entry name" value="Borrelia_orfA"/>
    <property type="match status" value="1"/>
</dbReference>
<dbReference type="InterPro" id="IPR003459">
    <property type="entry name" value="Borrelia_plasmid_OrfA"/>
</dbReference>